<evidence type="ECO:0000313" key="15">
    <source>
        <dbReference type="EMBL" id="GHC16949.1"/>
    </source>
</evidence>
<keyword evidence="6" id="KW-0119">Carbohydrate metabolism</keyword>
<dbReference type="InterPro" id="IPR037051">
    <property type="entry name" value="4-carb_acid_sugar_kinase_N_sf"/>
</dbReference>
<reference evidence="16" key="1">
    <citation type="journal article" date="2019" name="Int. J. Syst. Evol. Microbiol.">
        <title>The Global Catalogue of Microorganisms (GCM) 10K type strain sequencing project: providing services to taxonomists for standard genome sequencing and annotation.</title>
        <authorList>
            <consortium name="The Broad Institute Genomics Platform"/>
            <consortium name="The Broad Institute Genome Sequencing Center for Infectious Disease"/>
            <person name="Wu L."/>
            <person name="Ma J."/>
        </authorList>
    </citation>
    <scope>NUCLEOTIDE SEQUENCE [LARGE SCALE GENOMIC DNA]</scope>
    <source>
        <strain evidence="16">KCTC 42082</strain>
    </source>
</reference>
<comment type="function">
    <text evidence="9">Catalyzes the ATP-dependent phosphorylation of 3-oxo-tetronate to 3-oxo-tetronate 4-phosphate.</text>
</comment>
<keyword evidence="4 15" id="KW-0418">Kinase</keyword>
<dbReference type="SUPFAM" id="SSF142764">
    <property type="entry name" value="YgbK-like"/>
    <property type="match status" value="1"/>
</dbReference>
<dbReference type="InterPro" id="IPR042213">
    <property type="entry name" value="NBD_C_sf"/>
</dbReference>
<feature type="domain" description="Four-carbon acid sugar kinase N-terminal" evidence="13">
    <location>
        <begin position="4"/>
        <end position="231"/>
    </location>
</feature>
<evidence type="ECO:0000256" key="8">
    <source>
        <dbReference type="ARBA" id="ARBA00036346"/>
    </source>
</evidence>
<dbReference type="InterPro" id="IPR010737">
    <property type="entry name" value="4-carb_acid_sugar_kinase_N"/>
</dbReference>
<gene>
    <name evidence="15" type="ORF">GCM10010082_04920</name>
</gene>
<evidence type="ECO:0000259" key="13">
    <source>
        <dbReference type="Pfam" id="PF07005"/>
    </source>
</evidence>
<sequence length="423" mass="44974">MPLLGCIADDFTGATDLASQLVSIGMRTVQTIGIPDEGLADELQNVDAVVVALKSRTIPAEEAISQSLAALEWLQARGCKQFYFKYCSTFDSTSEGNIGPVTDALMDALDVPFTVACPALPANRRTVYNGYLFAGGVPLNESGMQDHPLTPMTDANLVRVMGSQSRHRIGLVDFDCVRQGSEAVRSRFDALQADGVGVAILDAIEQRDLETLGEACRDLKLVTAGSGLALGLGARWSDQLTGERAAELPTTPGREAILSGSCSRATLAQIEHARSHYPHYRLDALALADDYQRQLDEALTMARDHLDQSPVLIYASASPENVKKAQQALGVQAAGEIVERALGDIAATLVNELDVRRLLVAGGESSGAVVSALNVKGLQIGPSIDPGVPWTVTLGTGHSLALALKSGNFGSEDFMTKAWERMP</sequence>
<comment type="caution">
    <text evidence="15">The sequence shown here is derived from an EMBL/GenBank/DDBJ whole genome shotgun (WGS) entry which is preliminary data.</text>
</comment>
<dbReference type="GO" id="GO:0016301">
    <property type="term" value="F:kinase activity"/>
    <property type="evidence" value="ECO:0007669"/>
    <property type="project" value="UniProtKB-KW"/>
</dbReference>
<dbReference type="RefSeq" id="WP_189514769.1">
    <property type="nucleotide sequence ID" value="NZ_BMZM01000001.1"/>
</dbReference>
<evidence type="ECO:0000256" key="6">
    <source>
        <dbReference type="ARBA" id="ARBA00023277"/>
    </source>
</evidence>
<dbReference type="Pfam" id="PF17042">
    <property type="entry name" value="NBD_C"/>
    <property type="match status" value="1"/>
</dbReference>
<comment type="similarity">
    <text evidence="1">Belongs to the four-carbon acid sugar kinase family.</text>
</comment>
<organism evidence="15 16">
    <name type="scientific">Kushneria pakistanensis</name>
    <dbReference type="NCBI Taxonomy" id="1508770"/>
    <lineage>
        <taxon>Bacteria</taxon>
        <taxon>Pseudomonadati</taxon>
        <taxon>Pseudomonadota</taxon>
        <taxon>Gammaproteobacteria</taxon>
        <taxon>Oceanospirillales</taxon>
        <taxon>Halomonadaceae</taxon>
        <taxon>Kushneria</taxon>
    </lineage>
</organism>
<evidence type="ECO:0000256" key="7">
    <source>
        <dbReference type="ARBA" id="ARBA00035898"/>
    </source>
</evidence>
<dbReference type="Gene3D" id="3.40.50.10840">
    <property type="entry name" value="Putative sugar-binding, N-terminal domain"/>
    <property type="match status" value="1"/>
</dbReference>
<comment type="catalytic activity">
    <reaction evidence="7">
        <text>3-dehydro-L-erythronate + ATP = 3-dehydro-4-O-phospho-L-erythronate + ADP + H(+)</text>
        <dbReference type="Rhea" id="RHEA:52552"/>
        <dbReference type="ChEBI" id="CHEBI:15378"/>
        <dbReference type="ChEBI" id="CHEBI:30616"/>
        <dbReference type="ChEBI" id="CHEBI:136592"/>
        <dbReference type="ChEBI" id="CHEBI:136670"/>
        <dbReference type="ChEBI" id="CHEBI:456216"/>
        <dbReference type="EC" id="2.7.1.217"/>
    </reaction>
</comment>
<evidence type="ECO:0000256" key="10">
    <source>
        <dbReference type="ARBA" id="ARBA00039095"/>
    </source>
</evidence>
<dbReference type="Proteomes" id="UP000604243">
    <property type="component" value="Unassembled WGS sequence"/>
</dbReference>
<evidence type="ECO:0000256" key="1">
    <source>
        <dbReference type="ARBA" id="ARBA00005715"/>
    </source>
</evidence>
<name>A0ABQ3FB83_9GAMM</name>
<keyword evidence="2" id="KW-0808">Transferase</keyword>
<dbReference type="InterPro" id="IPR050007">
    <property type="entry name" value="OtnK"/>
</dbReference>
<evidence type="ECO:0000256" key="4">
    <source>
        <dbReference type="ARBA" id="ARBA00022777"/>
    </source>
</evidence>
<dbReference type="EMBL" id="BMZM01000001">
    <property type="protein sequence ID" value="GHC16949.1"/>
    <property type="molecule type" value="Genomic_DNA"/>
</dbReference>
<comment type="catalytic activity">
    <reaction evidence="8">
        <text>3-dehydro-D-erythronate + ATP = 3-dehydro-4-O-phospho-D-erythronate + ADP + H(+)</text>
        <dbReference type="Rhea" id="RHEA:52556"/>
        <dbReference type="ChEBI" id="CHEBI:15378"/>
        <dbReference type="ChEBI" id="CHEBI:30616"/>
        <dbReference type="ChEBI" id="CHEBI:57958"/>
        <dbReference type="ChEBI" id="CHEBI:136593"/>
        <dbReference type="ChEBI" id="CHEBI:456216"/>
        <dbReference type="EC" id="2.7.1.217"/>
    </reaction>
</comment>
<dbReference type="Pfam" id="PF07005">
    <property type="entry name" value="SBD_N"/>
    <property type="match status" value="1"/>
</dbReference>
<proteinExistence type="inferred from homology"/>
<dbReference type="InterPro" id="IPR031475">
    <property type="entry name" value="NBD_C"/>
</dbReference>
<evidence type="ECO:0000256" key="3">
    <source>
        <dbReference type="ARBA" id="ARBA00022741"/>
    </source>
</evidence>
<evidence type="ECO:0000256" key="2">
    <source>
        <dbReference type="ARBA" id="ARBA00022679"/>
    </source>
</evidence>
<dbReference type="NCBIfam" id="NF043035">
    <property type="entry name" value="OxoTetrKin"/>
    <property type="match status" value="1"/>
</dbReference>
<keyword evidence="5" id="KW-0067">ATP-binding</keyword>
<evidence type="ECO:0000313" key="16">
    <source>
        <dbReference type="Proteomes" id="UP000604243"/>
    </source>
</evidence>
<dbReference type="EC" id="2.7.1.217" evidence="10"/>
<keyword evidence="3" id="KW-0547">Nucleotide-binding</keyword>
<protein>
    <recommendedName>
        <fullName evidence="11">3-oxo-tetronate kinase</fullName>
        <ecNumber evidence="10">2.7.1.217</ecNumber>
    </recommendedName>
    <alternativeName>
        <fullName evidence="12">3-dehydrotetronate 4-kinase</fullName>
    </alternativeName>
</protein>
<evidence type="ECO:0000256" key="12">
    <source>
        <dbReference type="ARBA" id="ARBA00041377"/>
    </source>
</evidence>
<evidence type="ECO:0000259" key="14">
    <source>
        <dbReference type="Pfam" id="PF17042"/>
    </source>
</evidence>
<evidence type="ECO:0000256" key="9">
    <source>
        <dbReference type="ARBA" id="ARBA00037335"/>
    </source>
</evidence>
<evidence type="ECO:0000256" key="11">
    <source>
        <dbReference type="ARBA" id="ARBA00039461"/>
    </source>
</evidence>
<dbReference type="Gene3D" id="3.40.980.20">
    <property type="entry name" value="Four-carbon acid sugar kinase, nucleotide binding domain"/>
    <property type="match status" value="1"/>
</dbReference>
<evidence type="ECO:0000256" key="5">
    <source>
        <dbReference type="ARBA" id="ARBA00022840"/>
    </source>
</evidence>
<feature type="domain" description="Four-carbon acid sugar kinase nucleotide binding" evidence="14">
    <location>
        <begin position="256"/>
        <end position="415"/>
    </location>
</feature>
<accession>A0ABQ3FB83</accession>
<keyword evidence="16" id="KW-1185">Reference proteome</keyword>